<reference evidence="3" key="1">
    <citation type="journal article" date="2014" name="Int. J. Syst. Evol. Microbiol.">
        <title>Complete genome sequence of Corynebacterium casei LMG S-19264T (=DSM 44701T), isolated from a smear-ripened cheese.</title>
        <authorList>
            <consortium name="US DOE Joint Genome Institute (JGI-PGF)"/>
            <person name="Walter F."/>
            <person name="Albersmeier A."/>
            <person name="Kalinowski J."/>
            <person name="Ruckert C."/>
        </authorList>
    </citation>
    <scope>NUCLEOTIDE SEQUENCE</scope>
    <source>
        <strain evidence="3">CGMCC 1.15371</strain>
    </source>
</reference>
<evidence type="ECO:0000313" key="4">
    <source>
        <dbReference type="Proteomes" id="UP000628775"/>
    </source>
</evidence>
<dbReference type="InterPro" id="IPR036291">
    <property type="entry name" value="NAD(P)-bd_dom_sf"/>
</dbReference>
<dbReference type="EMBL" id="BMIR01000008">
    <property type="protein sequence ID" value="GGE41614.1"/>
    <property type="molecule type" value="Genomic_DNA"/>
</dbReference>
<evidence type="ECO:0000313" key="3">
    <source>
        <dbReference type="EMBL" id="GGE41614.1"/>
    </source>
</evidence>
<accession>A0A8J2YE16</accession>
<dbReference type="AlphaFoldDB" id="A0A8J2YE16"/>
<name>A0A8J2YE16_9BACL</name>
<dbReference type="Gene3D" id="3.40.50.720">
    <property type="entry name" value="NAD(P)-binding Rossmann-like Domain"/>
    <property type="match status" value="1"/>
</dbReference>
<sequence>MILVTGAAGYIGSFFIHYLKKKNKHIQLRAVDSFEGGQLQRVGDVPVEKVDLTNREEVEPLMKDITVVVHCAAMSAIPDCETYSQRAILTNVLTVYNLLEEGSKHKLKKIIFPSSFAVYAPNQAHISEQSQVSPYNFYGHLKQWGEQLILAYHKQANIDYVIFRQTNVCGKGLVEKGTVLQLMCQAIKKDKPLTVFGSGKQMRNFIHINDVVRYYEEALTSHTGIYNLGGPESLSIKDLAHRMTWVAKKQLNKEVEVVFQPSDREGKELTTPNFFCDISKLTKDFRRAPSYGVNEMIGDMLLDQKR</sequence>
<dbReference type="InterPro" id="IPR001509">
    <property type="entry name" value="Epimerase_deHydtase"/>
</dbReference>
<proteinExistence type="inferred from homology"/>
<dbReference type="SUPFAM" id="SSF51735">
    <property type="entry name" value="NAD(P)-binding Rossmann-fold domains"/>
    <property type="match status" value="1"/>
</dbReference>
<evidence type="ECO:0000259" key="2">
    <source>
        <dbReference type="Pfam" id="PF01370"/>
    </source>
</evidence>
<comment type="caution">
    <text evidence="3">The sequence shown here is derived from an EMBL/GenBank/DDBJ whole genome shotgun (WGS) entry which is preliminary data.</text>
</comment>
<dbReference type="Pfam" id="PF01370">
    <property type="entry name" value="Epimerase"/>
    <property type="match status" value="1"/>
</dbReference>
<protein>
    <submittedName>
        <fullName evidence="3">UDP-glucose 4-epimerase</fullName>
    </submittedName>
</protein>
<dbReference type="CDD" id="cd08946">
    <property type="entry name" value="SDR_e"/>
    <property type="match status" value="1"/>
</dbReference>
<reference evidence="3" key="2">
    <citation type="submission" date="2020-09" db="EMBL/GenBank/DDBJ databases">
        <authorList>
            <person name="Sun Q."/>
            <person name="Zhou Y."/>
        </authorList>
    </citation>
    <scope>NUCLEOTIDE SEQUENCE</scope>
    <source>
        <strain evidence="3">CGMCC 1.15371</strain>
    </source>
</reference>
<evidence type="ECO:0000256" key="1">
    <source>
        <dbReference type="ARBA" id="ARBA00007637"/>
    </source>
</evidence>
<organism evidence="3 4">
    <name type="scientific">Pullulanibacillus camelliae</name>
    <dbReference type="NCBI Taxonomy" id="1707096"/>
    <lineage>
        <taxon>Bacteria</taxon>
        <taxon>Bacillati</taxon>
        <taxon>Bacillota</taxon>
        <taxon>Bacilli</taxon>
        <taxon>Bacillales</taxon>
        <taxon>Sporolactobacillaceae</taxon>
        <taxon>Pullulanibacillus</taxon>
    </lineage>
</organism>
<dbReference type="PANTHER" id="PTHR43000">
    <property type="entry name" value="DTDP-D-GLUCOSE 4,6-DEHYDRATASE-RELATED"/>
    <property type="match status" value="1"/>
</dbReference>
<dbReference type="RefSeq" id="WP_188693127.1">
    <property type="nucleotide sequence ID" value="NZ_BMIR01000008.1"/>
</dbReference>
<keyword evidence="4" id="KW-1185">Reference proteome</keyword>
<comment type="similarity">
    <text evidence="1">Belongs to the NAD(P)-dependent epimerase/dehydratase family.</text>
</comment>
<gene>
    <name evidence="3" type="ORF">GCM10011391_20490</name>
</gene>
<dbReference type="Proteomes" id="UP000628775">
    <property type="component" value="Unassembled WGS sequence"/>
</dbReference>
<feature type="domain" description="NAD-dependent epimerase/dehydratase" evidence="2">
    <location>
        <begin position="2"/>
        <end position="229"/>
    </location>
</feature>